<organism evidence="3 4">
    <name type="scientific">Acer negundo</name>
    <name type="common">Box elder</name>
    <dbReference type="NCBI Taxonomy" id="4023"/>
    <lineage>
        <taxon>Eukaryota</taxon>
        <taxon>Viridiplantae</taxon>
        <taxon>Streptophyta</taxon>
        <taxon>Embryophyta</taxon>
        <taxon>Tracheophyta</taxon>
        <taxon>Spermatophyta</taxon>
        <taxon>Magnoliopsida</taxon>
        <taxon>eudicotyledons</taxon>
        <taxon>Gunneridae</taxon>
        <taxon>Pentapetalae</taxon>
        <taxon>rosids</taxon>
        <taxon>malvids</taxon>
        <taxon>Sapindales</taxon>
        <taxon>Sapindaceae</taxon>
        <taxon>Hippocastanoideae</taxon>
        <taxon>Acereae</taxon>
        <taxon>Acer</taxon>
    </lineage>
</organism>
<evidence type="ECO:0008006" key="5">
    <source>
        <dbReference type="Google" id="ProtNLM"/>
    </source>
</evidence>
<evidence type="ECO:0000259" key="2">
    <source>
        <dbReference type="Pfam" id="PF14244"/>
    </source>
</evidence>
<dbReference type="Proteomes" id="UP001064489">
    <property type="component" value="Chromosome 8"/>
</dbReference>
<evidence type="ECO:0000259" key="1">
    <source>
        <dbReference type="Pfam" id="PF03732"/>
    </source>
</evidence>
<comment type="caution">
    <text evidence="3">The sequence shown here is derived from an EMBL/GenBank/DDBJ whole genome shotgun (WGS) entry which is preliminary data.</text>
</comment>
<dbReference type="PANTHER" id="PTHR37610:SF97">
    <property type="entry name" value="RETROTRANSPOSON GAG DOMAIN-CONTAINING PROTEIN"/>
    <property type="match status" value="1"/>
</dbReference>
<reference evidence="3" key="1">
    <citation type="journal article" date="2022" name="Plant J.">
        <title>Strategies of tolerance reflected in two North American maple genomes.</title>
        <authorList>
            <person name="McEvoy S.L."/>
            <person name="Sezen U.U."/>
            <person name="Trouern-Trend A."/>
            <person name="McMahon S.M."/>
            <person name="Schaberg P.G."/>
            <person name="Yang J."/>
            <person name="Wegrzyn J.L."/>
            <person name="Swenson N.G."/>
        </authorList>
    </citation>
    <scope>NUCLEOTIDE SEQUENCE</scope>
    <source>
        <strain evidence="3">91603</strain>
    </source>
</reference>
<dbReference type="InterPro" id="IPR005162">
    <property type="entry name" value="Retrotrans_gag_dom"/>
</dbReference>
<dbReference type="PANTHER" id="PTHR37610">
    <property type="entry name" value="CCHC-TYPE DOMAIN-CONTAINING PROTEIN"/>
    <property type="match status" value="1"/>
</dbReference>
<evidence type="ECO:0000313" key="4">
    <source>
        <dbReference type="Proteomes" id="UP001064489"/>
    </source>
</evidence>
<evidence type="ECO:0000313" key="3">
    <source>
        <dbReference type="EMBL" id="KAI9174714.1"/>
    </source>
</evidence>
<dbReference type="InterPro" id="IPR029472">
    <property type="entry name" value="Copia-like_N"/>
</dbReference>
<dbReference type="EMBL" id="JAJSOW010000103">
    <property type="protein sequence ID" value="KAI9174714.1"/>
    <property type="molecule type" value="Genomic_DNA"/>
</dbReference>
<dbReference type="Pfam" id="PF14244">
    <property type="entry name" value="Retrotran_gag_3"/>
    <property type="match status" value="1"/>
</dbReference>
<feature type="domain" description="Retrotransposon gag" evidence="1">
    <location>
        <begin position="90"/>
        <end position="164"/>
    </location>
</feature>
<dbReference type="Pfam" id="PF03732">
    <property type="entry name" value="Retrotrans_gag"/>
    <property type="match status" value="1"/>
</dbReference>
<name>A0AAD5IRA5_ACENE</name>
<keyword evidence="4" id="KW-1185">Reference proteome</keyword>
<accession>A0AAD5IRA5</accession>
<feature type="domain" description="Retrotransposon Copia-like N-terminal" evidence="2">
    <location>
        <begin position="29"/>
        <end position="75"/>
    </location>
</feature>
<sequence length="181" mass="19865">MGDNPTITQQDVVAFNSGSITLDPFLIYHSDNPTAVLVSPVLSGDNYGTRSSAITMALRGKNKLGFVGGTLIKPSIEKDVPNWARCNDLVSSWIMNSVSLDIRNSILYAETTNEIWNDLKERFSQSNVPKIYQLKQSISALKQDNSTVSDYFTHLKSLWDDLNSMASISPCACGNGKAIID</sequence>
<reference evidence="3" key="2">
    <citation type="submission" date="2023-02" db="EMBL/GenBank/DDBJ databases">
        <authorList>
            <person name="Swenson N.G."/>
            <person name="Wegrzyn J.L."/>
            <person name="Mcevoy S.L."/>
        </authorList>
    </citation>
    <scope>NUCLEOTIDE SEQUENCE</scope>
    <source>
        <strain evidence="3">91603</strain>
        <tissue evidence="3">Leaf</tissue>
    </source>
</reference>
<protein>
    <recommendedName>
        <fullName evidence="5">Retrotransposon gag domain-containing protein</fullName>
    </recommendedName>
</protein>
<gene>
    <name evidence="3" type="ORF">LWI28_021768</name>
</gene>
<proteinExistence type="predicted"/>
<dbReference type="AlphaFoldDB" id="A0AAD5IRA5"/>